<dbReference type="PANTHER" id="PTHR34818:SF1">
    <property type="entry name" value="PROTEIN BLI-3"/>
    <property type="match status" value="1"/>
</dbReference>
<evidence type="ECO:0000313" key="3">
    <source>
        <dbReference type="Proteomes" id="UP000190890"/>
    </source>
</evidence>
<evidence type="ECO:0000259" key="1">
    <source>
        <dbReference type="Pfam" id="PF01243"/>
    </source>
</evidence>
<name>A0A1S8T770_9CLOT</name>
<accession>A0A1S8T770</accession>
<feature type="domain" description="Pyridoxamine 5'-phosphate oxidase N-terminal" evidence="1">
    <location>
        <begin position="3"/>
        <end position="89"/>
    </location>
</feature>
<dbReference type="Proteomes" id="UP000190890">
    <property type="component" value="Unassembled WGS sequence"/>
</dbReference>
<proteinExistence type="predicted"/>
<dbReference type="Pfam" id="PF01243">
    <property type="entry name" value="PNPOx_N"/>
    <property type="match status" value="1"/>
</dbReference>
<gene>
    <name evidence="2" type="ORF">CLPUN_45820</name>
</gene>
<dbReference type="InterPro" id="IPR012349">
    <property type="entry name" value="Split_barrel_FMN-bd"/>
</dbReference>
<keyword evidence="3" id="KW-1185">Reference proteome</keyword>
<dbReference type="RefSeq" id="WP_077849503.1">
    <property type="nucleotide sequence ID" value="NZ_LZZM01000217.1"/>
</dbReference>
<dbReference type="PANTHER" id="PTHR34818">
    <property type="entry name" value="PROTEIN BLI-3"/>
    <property type="match status" value="1"/>
</dbReference>
<dbReference type="AlphaFoldDB" id="A0A1S8T770"/>
<dbReference type="InterPro" id="IPR052917">
    <property type="entry name" value="Stress-Dev_Protein"/>
</dbReference>
<dbReference type="EMBL" id="LZZM01000217">
    <property type="protein sequence ID" value="OOM73441.1"/>
    <property type="molecule type" value="Genomic_DNA"/>
</dbReference>
<dbReference type="SUPFAM" id="SSF50475">
    <property type="entry name" value="FMN-binding split barrel"/>
    <property type="match status" value="1"/>
</dbReference>
<comment type="caution">
    <text evidence="2">The sequence shown here is derived from an EMBL/GenBank/DDBJ whole genome shotgun (WGS) entry which is preliminary data.</text>
</comment>
<sequence>MNEVFEFLTTNPTFYLSTVDGDQARVRPFGAVANYEGKLYFATNNTKPVFKQLVANPKVEISTTSQKGEWIRLTGNAVVDSSKEAKAAMLEAAPMLKNMYNLDDGVFEVFYLSDAVATISSFSGTEPKTFKF</sequence>
<dbReference type="OrthoDB" id="9792542at2"/>
<organism evidence="2 3">
    <name type="scientific">Clostridium puniceum</name>
    <dbReference type="NCBI Taxonomy" id="29367"/>
    <lineage>
        <taxon>Bacteria</taxon>
        <taxon>Bacillati</taxon>
        <taxon>Bacillota</taxon>
        <taxon>Clostridia</taxon>
        <taxon>Eubacteriales</taxon>
        <taxon>Clostridiaceae</taxon>
        <taxon>Clostridium</taxon>
    </lineage>
</organism>
<protein>
    <submittedName>
        <fullName evidence="2">Pyridoxamine 5'-phosphate oxidase</fullName>
    </submittedName>
</protein>
<evidence type="ECO:0000313" key="2">
    <source>
        <dbReference type="EMBL" id="OOM73441.1"/>
    </source>
</evidence>
<dbReference type="Gene3D" id="2.30.110.10">
    <property type="entry name" value="Electron Transport, Fmn-binding Protein, Chain A"/>
    <property type="match status" value="1"/>
</dbReference>
<reference evidence="2 3" key="1">
    <citation type="submission" date="2016-05" db="EMBL/GenBank/DDBJ databases">
        <title>Microbial solvent formation.</title>
        <authorList>
            <person name="Poehlein A."/>
            <person name="Montoya Solano J.D."/>
            <person name="Flitsch S."/>
            <person name="Krabben P."/>
            <person name="Duerre P."/>
            <person name="Daniel R."/>
        </authorList>
    </citation>
    <scope>NUCLEOTIDE SEQUENCE [LARGE SCALE GENOMIC DNA]</scope>
    <source>
        <strain evidence="2 3">DSM 2619</strain>
    </source>
</reference>
<dbReference type="InterPro" id="IPR011576">
    <property type="entry name" value="Pyridox_Oxase_N"/>
</dbReference>